<reference evidence="5" key="2">
    <citation type="submission" date="2020-09" db="EMBL/GenBank/DDBJ databases">
        <authorList>
            <person name="Sun Q."/>
            <person name="Ohkuma M."/>
        </authorList>
    </citation>
    <scope>NUCLEOTIDE SEQUENCE</scope>
    <source>
        <strain evidence="5">JCM 19831</strain>
    </source>
</reference>
<dbReference type="InterPro" id="IPR003593">
    <property type="entry name" value="AAA+_ATPase"/>
</dbReference>
<sequence>MLDLDGVSLAFGGIKAVNDVTVQVPEGMCFGLIGPNGAGKTALLNCISGVYRPAGGEIRFRGRPLNGLAPDVISALGIGRTFQSMEQFEQFLVVDYLLISRTRELSRSSTLAALRWPPVIRRERAEKHRAMETLEALGLETHAQDRLSEVPYGTQKLIDIARVLCSDATFVLLDEPTSGTTSSERPGISKALDFLLGGERTVVVVDHDVDFVTRHADRVAALDQGRLIAQGTSREVMADPVVRRIYLGLVHDA</sequence>
<evidence type="ECO:0000313" key="6">
    <source>
        <dbReference type="Proteomes" id="UP000642070"/>
    </source>
</evidence>
<keyword evidence="1" id="KW-0813">Transport</keyword>
<proteinExistence type="predicted"/>
<organism evidence="5 6">
    <name type="scientific">Dactylosporangium sucinum</name>
    <dbReference type="NCBI Taxonomy" id="1424081"/>
    <lineage>
        <taxon>Bacteria</taxon>
        <taxon>Bacillati</taxon>
        <taxon>Actinomycetota</taxon>
        <taxon>Actinomycetes</taxon>
        <taxon>Micromonosporales</taxon>
        <taxon>Micromonosporaceae</taxon>
        <taxon>Dactylosporangium</taxon>
    </lineage>
</organism>
<dbReference type="Pfam" id="PF12399">
    <property type="entry name" value="BCA_ABC_TP_C"/>
    <property type="match status" value="1"/>
</dbReference>
<protein>
    <submittedName>
        <fullName evidence="5">ABC transporter ATP-binding protein</fullName>
    </submittedName>
</protein>
<dbReference type="GO" id="GO:0005886">
    <property type="term" value="C:plasma membrane"/>
    <property type="evidence" value="ECO:0007669"/>
    <property type="project" value="TreeGrafter"/>
</dbReference>
<evidence type="ECO:0000256" key="2">
    <source>
        <dbReference type="ARBA" id="ARBA00022741"/>
    </source>
</evidence>
<dbReference type="Proteomes" id="UP000642070">
    <property type="component" value="Unassembled WGS sequence"/>
</dbReference>
<feature type="domain" description="ABC transporter" evidence="4">
    <location>
        <begin position="2"/>
        <end position="249"/>
    </location>
</feature>
<dbReference type="PANTHER" id="PTHR45772:SF1">
    <property type="entry name" value="ABC TRANSPORTER ATP-BINDING PROTEIN"/>
    <property type="match status" value="1"/>
</dbReference>
<gene>
    <name evidence="5" type="ORF">GCM10007977_091930</name>
</gene>
<reference evidence="5" key="1">
    <citation type="journal article" date="2014" name="Int. J. Syst. Evol. Microbiol.">
        <title>Complete genome sequence of Corynebacterium casei LMG S-19264T (=DSM 44701T), isolated from a smear-ripened cheese.</title>
        <authorList>
            <consortium name="US DOE Joint Genome Institute (JGI-PGF)"/>
            <person name="Walter F."/>
            <person name="Albersmeier A."/>
            <person name="Kalinowski J."/>
            <person name="Ruckert C."/>
        </authorList>
    </citation>
    <scope>NUCLEOTIDE SEQUENCE</scope>
    <source>
        <strain evidence="5">JCM 19831</strain>
    </source>
</reference>
<dbReference type="SMART" id="SM00382">
    <property type="entry name" value="AAA"/>
    <property type="match status" value="1"/>
</dbReference>
<dbReference type="GO" id="GO:0005524">
    <property type="term" value="F:ATP binding"/>
    <property type="evidence" value="ECO:0007669"/>
    <property type="project" value="UniProtKB-KW"/>
</dbReference>
<dbReference type="InterPro" id="IPR032823">
    <property type="entry name" value="BCA_ABC_TP_C"/>
</dbReference>
<dbReference type="SUPFAM" id="SSF52540">
    <property type="entry name" value="P-loop containing nucleoside triphosphate hydrolases"/>
    <property type="match status" value="1"/>
</dbReference>
<dbReference type="Pfam" id="PF00005">
    <property type="entry name" value="ABC_tran"/>
    <property type="match status" value="1"/>
</dbReference>
<keyword evidence="3 5" id="KW-0067">ATP-binding</keyword>
<evidence type="ECO:0000259" key="4">
    <source>
        <dbReference type="PROSITE" id="PS50893"/>
    </source>
</evidence>
<dbReference type="InterPro" id="IPR027417">
    <property type="entry name" value="P-loop_NTPase"/>
</dbReference>
<dbReference type="AlphaFoldDB" id="A0A917UBF0"/>
<name>A0A917UBF0_9ACTN</name>
<evidence type="ECO:0000256" key="1">
    <source>
        <dbReference type="ARBA" id="ARBA00022448"/>
    </source>
</evidence>
<dbReference type="PROSITE" id="PS50893">
    <property type="entry name" value="ABC_TRANSPORTER_2"/>
    <property type="match status" value="1"/>
</dbReference>
<dbReference type="InterPro" id="IPR003439">
    <property type="entry name" value="ABC_transporter-like_ATP-bd"/>
</dbReference>
<evidence type="ECO:0000256" key="3">
    <source>
        <dbReference type="ARBA" id="ARBA00022840"/>
    </source>
</evidence>
<accession>A0A917UBF0</accession>
<comment type="caution">
    <text evidence="5">The sequence shown here is derived from an EMBL/GenBank/DDBJ whole genome shotgun (WGS) entry which is preliminary data.</text>
</comment>
<evidence type="ECO:0000313" key="5">
    <source>
        <dbReference type="EMBL" id="GGM76070.1"/>
    </source>
</evidence>
<dbReference type="InterPro" id="IPR051120">
    <property type="entry name" value="ABC_AA/LPS_Transport"/>
</dbReference>
<keyword evidence="6" id="KW-1185">Reference proteome</keyword>
<dbReference type="PANTHER" id="PTHR45772">
    <property type="entry name" value="CONSERVED COMPONENT OF ABC TRANSPORTER FOR NATURAL AMINO ACIDS-RELATED"/>
    <property type="match status" value="1"/>
</dbReference>
<dbReference type="EMBL" id="BMPI01000072">
    <property type="protein sequence ID" value="GGM76070.1"/>
    <property type="molecule type" value="Genomic_DNA"/>
</dbReference>
<dbReference type="GO" id="GO:0016887">
    <property type="term" value="F:ATP hydrolysis activity"/>
    <property type="evidence" value="ECO:0007669"/>
    <property type="project" value="InterPro"/>
</dbReference>
<dbReference type="Gene3D" id="3.40.50.300">
    <property type="entry name" value="P-loop containing nucleotide triphosphate hydrolases"/>
    <property type="match status" value="1"/>
</dbReference>
<keyword evidence="2" id="KW-0547">Nucleotide-binding</keyword>